<keyword evidence="5 6" id="KW-0234">DNA repair</keyword>
<evidence type="ECO:0000313" key="7">
    <source>
        <dbReference type="EMBL" id="KKQ46605.1"/>
    </source>
</evidence>
<dbReference type="InterPro" id="IPR011335">
    <property type="entry name" value="Restrct_endonuc-II-like"/>
</dbReference>
<dbReference type="CDD" id="cd00221">
    <property type="entry name" value="Vsr"/>
    <property type="match status" value="1"/>
</dbReference>
<keyword evidence="3 6" id="KW-0227">DNA damage</keyword>
<dbReference type="Pfam" id="PF03852">
    <property type="entry name" value="Vsr"/>
    <property type="match status" value="1"/>
</dbReference>
<evidence type="ECO:0000256" key="3">
    <source>
        <dbReference type="ARBA" id="ARBA00022763"/>
    </source>
</evidence>
<dbReference type="AlphaFoldDB" id="A0A0G0I6M8"/>
<dbReference type="EMBL" id="LBTU01000033">
    <property type="protein sequence ID" value="KKQ46605.1"/>
    <property type="molecule type" value="Genomic_DNA"/>
</dbReference>
<dbReference type="NCBIfam" id="TIGR00632">
    <property type="entry name" value="vsr"/>
    <property type="match status" value="1"/>
</dbReference>
<keyword evidence="1 6" id="KW-0540">Nuclease</keyword>
<name>A0A0G0I6M8_9BACT</name>
<dbReference type="Gene3D" id="3.40.960.10">
    <property type="entry name" value="VSR Endonuclease"/>
    <property type="match status" value="1"/>
</dbReference>
<evidence type="ECO:0000256" key="2">
    <source>
        <dbReference type="ARBA" id="ARBA00022759"/>
    </source>
</evidence>
<dbReference type="GO" id="GO:0016787">
    <property type="term" value="F:hydrolase activity"/>
    <property type="evidence" value="ECO:0007669"/>
    <property type="project" value="UniProtKB-KW"/>
</dbReference>
<comment type="caution">
    <text evidence="7">The sequence shown here is derived from an EMBL/GenBank/DDBJ whole genome shotgun (WGS) entry which is preliminary data.</text>
</comment>
<evidence type="ECO:0000256" key="6">
    <source>
        <dbReference type="PIRNR" id="PIRNR018267"/>
    </source>
</evidence>
<accession>A0A0G0I6M8</accession>
<comment type="function">
    <text evidence="6">May nick specific sequences that contain T:G mispairs resulting from m5C-deamination.</text>
</comment>
<sequence>MDHITKKHRSWNMSHIKSKNTVPEKAVRKALTKLGWQYRLHSKKLQGKPDIVIPKINTAIFVNGCFWHQHKGCKRRAMPKTNMRYWKPKLKRNIEKQTTDVKKLKKDGWRVLTIWECETKNEKTLSQKLKNVL</sequence>
<dbReference type="GO" id="GO:0004519">
    <property type="term" value="F:endonuclease activity"/>
    <property type="evidence" value="ECO:0007669"/>
    <property type="project" value="UniProtKB-KW"/>
</dbReference>
<proteinExistence type="inferred from homology"/>
<dbReference type="GO" id="GO:0006298">
    <property type="term" value="P:mismatch repair"/>
    <property type="evidence" value="ECO:0007669"/>
    <property type="project" value="UniProtKB-UniRule"/>
</dbReference>
<dbReference type="EC" id="3.1.-.-" evidence="6"/>
<evidence type="ECO:0000256" key="1">
    <source>
        <dbReference type="ARBA" id="ARBA00022722"/>
    </source>
</evidence>
<dbReference type="SUPFAM" id="SSF52980">
    <property type="entry name" value="Restriction endonuclease-like"/>
    <property type="match status" value="1"/>
</dbReference>
<evidence type="ECO:0000313" key="8">
    <source>
        <dbReference type="Proteomes" id="UP000034430"/>
    </source>
</evidence>
<evidence type="ECO:0000256" key="5">
    <source>
        <dbReference type="ARBA" id="ARBA00023204"/>
    </source>
</evidence>
<reference evidence="7 8" key="1">
    <citation type="journal article" date="2015" name="Nature">
        <title>rRNA introns, odd ribosomes, and small enigmatic genomes across a large radiation of phyla.</title>
        <authorList>
            <person name="Brown C.T."/>
            <person name="Hug L.A."/>
            <person name="Thomas B.C."/>
            <person name="Sharon I."/>
            <person name="Castelle C.J."/>
            <person name="Singh A."/>
            <person name="Wilkins M.J."/>
            <person name="Williams K.H."/>
            <person name="Banfield J.F."/>
        </authorList>
    </citation>
    <scope>NUCLEOTIDE SEQUENCE [LARGE SCALE GENOMIC DNA]</scope>
</reference>
<dbReference type="Proteomes" id="UP000034430">
    <property type="component" value="Unassembled WGS sequence"/>
</dbReference>
<dbReference type="InterPro" id="IPR004603">
    <property type="entry name" value="DNA_mismatch_endonuc_vsr"/>
</dbReference>
<dbReference type="PIRSF" id="PIRSF018267">
    <property type="entry name" value="VSR_endonuc"/>
    <property type="match status" value="1"/>
</dbReference>
<comment type="similarity">
    <text evidence="6">Belongs to the vsr family.</text>
</comment>
<gene>
    <name evidence="7" type="ORF">US65_C0033G0009</name>
</gene>
<keyword evidence="2 6" id="KW-0255">Endonuclease</keyword>
<dbReference type="PATRIC" id="fig|1619028.3.peg.464"/>
<evidence type="ECO:0000256" key="4">
    <source>
        <dbReference type="ARBA" id="ARBA00022801"/>
    </source>
</evidence>
<protein>
    <recommendedName>
        <fullName evidence="6">Very short patch repair endonuclease</fullName>
        <ecNumber evidence="6">3.1.-.-</ecNumber>
    </recommendedName>
</protein>
<organism evidence="7 8">
    <name type="scientific">Candidatus Yanofskybacteria bacterium GW2011_GWC2_37_9</name>
    <dbReference type="NCBI Taxonomy" id="1619028"/>
    <lineage>
        <taxon>Bacteria</taxon>
        <taxon>Candidatus Yanofskyibacteriota</taxon>
    </lineage>
</organism>
<keyword evidence="4 6" id="KW-0378">Hydrolase</keyword>